<reference evidence="12 13" key="1">
    <citation type="submission" date="2024-09" db="EMBL/GenBank/DDBJ databases">
        <title>Rethinking Asexuality: The Enigmatic Case of Functional Sexual Genes in Lepraria (Stereocaulaceae).</title>
        <authorList>
            <person name="Doellman M."/>
            <person name="Sun Y."/>
            <person name="Barcenas-Pena A."/>
            <person name="Lumbsch H.T."/>
            <person name="Grewe F."/>
        </authorList>
    </citation>
    <scope>NUCLEOTIDE SEQUENCE [LARGE SCALE GENOMIC DNA]</scope>
    <source>
        <strain evidence="12 13">Grewe 0041</strain>
    </source>
</reference>
<comment type="subunit">
    <text evidence="9">Heterodimer of an alpha and a beta subunit.</text>
</comment>
<evidence type="ECO:0000256" key="10">
    <source>
        <dbReference type="SAM" id="MobiDB-lite"/>
    </source>
</evidence>
<evidence type="ECO:0000256" key="7">
    <source>
        <dbReference type="ARBA" id="ARBA00022737"/>
    </source>
</evidence>
<dbReference type="Gene3D" id="1.50.10.20">
    <property type="match status" value="1"/>
</dbReference>
<comment type="similarity">
    <text evidence="1 9">Belongs to the protein prenyltransferase subunit beta family.</text>
</comment>
<dbReference type="InterPro" id="IPR008930">
    <property type="entry name" value="Terpenoid_cyclase/PrenylTrfase"/>
</dbReference>
<proteinExistence type="inferred from homology"/>
<evidence type="ECO:0000256" key="5">
    <source>
        <dbReference type="ARBA" id="ARBA00022679"/>
    </source>
</evidence>
<keyword evidence="13" id="KW-1185">Reference proteome</keyword>
<dbReference type="PANTHER" id="PTHR11774">
    <property type="entry name" value="GERANYLGERANYL TRANSFERASE TYPE BETA SUBUNIT"/>
    <property type="match status" value="1"/>
</dbReference>
<keyword evidence="5 9" id="KW-0808">Transferase</keyword>
<dbReference type="Proteomes" id="UP001590951">
    <property type="component" value="Unassembled WGS sequence"/>
</dbReference>
<evidence type="ECO:0000256" key="2">
    <source>
        <dbReference type="ARBA" id="ARBA00012702"/>
    </source>
</evidence>
<evidence type="ECO:0000256" key="6">
    <source>
        <dbReference type="ARBA" id="ARBA00022723"/>
    </source>
</evidence>
<feature type="compositionally biased region" description="Basic residues" evidence="10">
    <location>
        <begin position="7"/>
        <end position="21"/>
    </location>
</feature>
<dbReference type="EC" id="2.5.1.58" evidence="2 9"/>
<dbReference type="CDD" id="cd02893">
    <property type="entry name" value="FTase"/>
    <property type="match status" value="1"/>
</dbReference>
<dbReference type="SUPFAM" id="SSF48239">
    <property type="entry name" value="Terpenoid cyclases/Protein prenyltransferases"/>
    <property type="match status" value="1"/>
</dbReference>
<keyword evidence="8 9" id="KW-0862">Zinc</keyword>
<keyword evidence="6 9" id="KW-0479">Metal-binding</keyword>
<dbReference type="InterPro" id="IPR045089">
    <property type="entry name" value="PGGT1B-like"/>
</dbReference>
<dbReference type="InterPro" id="IPR026872">
    <property type="entry name" value="FTB"/>
</dbReference>
<name>A0ABR4BNT8_9LECA</name>
<evidence type="ECO:0000313" key="12">
    <source>
        <dbReference type="EMBL" id="KAL2059473.1"/>
    </source>
</evidence>
<evidence type="ECO:0000259" key="11">
    <source>
        <dbReference type="Pfam" id="PF00432"/>
    </source>
</evidence>
<organism evidence="12 13">
    <name type="scientific">Lepraria finkii</name>
    <dbReference type="NCBI Taxonomy" id="1340010"/>
    <lineage>
        <taxon>Eukaryota</taxon>
        <taxon>Fungi</taxon>
        <taxon>Dikarya</taxon>
        <taxon>Ascomycota</taxon>
        <taxon>Pezizomycotina</taxon>
        <taxon>Lecanoromycetes</taxon>
        <taxon>OSLEUM clade</taxon>
        <taxon>Lecanoromycetidae</taxon>
        <taxon>Lecanorales</taxon>
        <taxon>Lecanorineae</taxon>
        <taxon>Stereocaulaceae</taxon>
        <taxon>Lepraria</taxon>
    </lineage>
</organism>
<comment type="cofactor">
    <cofactor evidence="9">
        <name>Zn(2+)</name>
        <dbReference type="ChEBI" id="CHEBI:29105"/>
    </cofactor>
    <text evidence="9">Binds 1 zinc ion per subunit.</text>
</comment>
<dbReference type="PANTHER" id="PTHR11774:SF6">
    <property type="entry name" value="PROTEIN FARNESYLTRANSFERASE SUBUNIT BETA"/>
    <property type="match status" value="1"/>
</dbReference>
<feature type="domain" description="Prenyltransferase alpha-alpha toroid" evidence="11">
    <location>
        <begin position="133"/>
        <end position="468"/>
    </location>
</feature>
<gene>
    <name evidence="12" type="ORF">ABVK25_000766</name>
</gene>
<keyword evidence="4 9" id="KW-0637">Prenyltransferase</keyword>
<dbReference type="EMBL" id="JBHFEH010000001">
    <property type="protein sequence ID" value="KAL2059473.1"/>
    <property type="molecule type" value="Genomic_DNA"/>
</dbReference>
<comment type="function">
    <text evidence="9">Catalyzes the transfer of a farnesyl moiety from farnesyl diphosphate to a cysteine at the fourth position from the C-terminus of several proteins. The beta subunit is responsible for peptide-binding.</text>
</comment>
<evidence type="ECO:0000256" key="9">
    <source>
        <dbReference type="RuleBase" id="RU365056"/>
    </source>
</evidence>
<keyword evidence="7" id="KW-0677">Repeat</keyword>
<comment type="caution">
    <text evidence="12">The sequence shown here is derived from an EMBL/GenBank/DDBJ whole genome shotgun (WGS) entry which is preliminary data.</text>
</comment>
<dbReference type="Pfam" id="PF00432">
    <property type="entry name" value="Prenyltrans"/>
    <property type="match status" value="1"/>
</dbReference>
<feature type="region of interest" description="Disordered" evidence="10">
    <location>
        <begin position="1"/>
        <end position="21"/>
    </location>
</feature>
<protein>
    <recommendedName>
        <fullName evidence="3 9">Protein farnesyltransferase subunit beta</fullName>
        <shortName evidence="9">FTase-beta</shortName>
        <ecNumber evidence="2 9">2.5.1.58</ecNumber>
    </recommendedName>
</protein>
<evidence type="ECO:0000256" key="3">
    <source>
        <dbReference type="ARBA" id="ARBA00015798"/>
    </source>
</evidence>
<evidence type="ECO:0000313" key="13">
    <source>
        <dbReference type="Proteomes" id="UP001590951"/>
    </source>
</evidence>
<dbReference type="InterPro" id="IPR001330">
    <property type="entry name" value="Prenyltrans"/>
</dbReference>
<accession>A0ABR4BNT8</accession>
<evidence type="ECO:0000256" key="4">
    <source>
        <dbReference type="ARBA" id="ARBA00022602"/>
    </source>
</evidence>
<sequence>MPSTLKIKPKRRKAIHKSKSRVPLKQLHRRDGYGSLTSCGKNYMASDTAIGEDEQEELISRDGTDPLSLEATFDQRQGGPQVPDLYTTPPPIKDSLTTDTSISQDNTVQQCLPHLFASGKSLLSVNAHGVPSLEREGHVDFLHDAIENARYIPYDAVRPWVLYWSLTAFSLLGENVETYQQRVVETLSVCQNLSGGFGAGHGQLSHVATSYAAVLSLAIVGGSESLDMIGRRALWRWLGQLKQSDGGFSMCVGGEEDVRGAYCSMTIISLLALPLELPPNAPTRAHGFTSFLDGLPEYLSRCQTFEGGISGRPQSEAHGAYAFCALACLCILGPPHEMLRKYLDLPLLISWLSSRQHAPEGGFSGRTNKLVDGCYSHWVGGCWPLIEAAIKGSQPSALTITPKFGSLYNQEGLIRYILSCCQADDGGMRDKPSTYPDAYHTCYTLAGLSSTQYFSYYNGTRNAEAGYPLDSAFQWGFSKKSPQRDGNEEEELVDAEDMLVSLHPIYVIPWGAVERSHGLFSQKTGF</sequence>
<evidence type="ECO:0000256" key="1">
    <source>
        <dbReference type="ARBA" id="ARBA00010497"/>
    </source>
</evidence>
<comment type="catalytic activity">
    <reaction evidence="9">
        <text>L-cysteinyl-[protein] + (2E,6E)-farnesyl diphosphate = S-(2E,6E)-farnesyl-L-cysteinyl-[protein] + diphosphate</text>
        <dbReference type="Rhea" id="RHEA:13345"/>
        <dbReference type="Rhea" id="RHEA-COMP:10131"/>
        <dbReference type="Rhea" id="RHEA-COMP:11535"/>
        <dbReference type="ChEBI" id="CHEBI:29950"/>
        <dbReference type="ChEBI" id="CHEBI:33019"/>
        <dbReference type="ChEBI" id="CHEBI:86019"/>
        <dbReference type="ChEBI" id="CHEBI:175763"/>
    </reaction>
</comment>
<evidence type="ECO:0000256" key="8">
    <source>
        <dbReference type="ARBA" id="ARBA00022833"/>
    </source>
</evidence>